<dbReference type="RefSeq" id="WP_213166437.1">
    <property type="nucleotide sequence ID" value="NZ_CP058559.1"/>
</dbReference>
<keyword evidence="1" id="KW-0472">Membrane</keyword>
<reference evidence="2 3" key="1">
    <citation type="submission" date="2020-07" db="EMBL/GenBank/DDBJ databases">
        <title>Alkalicella. sp. LB2 genome.</title>
        <authorList>
            <person name="Postec A."/>
            <person name="Quemeneur M."/>
        </authorList>
    </citation>
    <scope>NUCLEOTIDE SEQUENCE [LARGE SCALE GENOMIC DNA]</scope>
    <source>
        <strain evidence="2 3">LB2</strain>
    </source>
</reference>
<dbReference type="AlphaFoldDB" id="A0A7G9WBH8"/>
<accession>A0A7G9WBH8</accession>
<evidence type="ECO:0000256" key="1">
    <source>
        <dbReference type="SAM" id="Phobius"/>
    </source>
</evidence>
<dbReference type="EMBL" id="CP058559">
    <property type="protein sequence ID" value="QNO16040.1"/>
    <property type="molecule type" value="Genomic_DNA"/>
</dbReference>
<sequence>MDKKRLVGIVVFIVVVGIFISHPQFKHNRESNRIETLLSQEKYQEVYDELNQVSHPLESWEYLALMRAEFYLDEIMMFNKKLEALIEKDVKGNVQLLVDEFGVFLIDYLALIDQMGGINFNDDVLLSALSQSYYYQWVGTNDYSKLEKAVEYGSEKGYLDNVDIAYLYVNNDIETMIESYDDIWVDMRVYFYDRLIEYIMHGPESVEVDENLKNEKDRLDYLSSLDISEEITKRLAFDLSWYVARDRVNKSILEHPFIKNNIYINYYWSLRRLGSEDTRQEALRDLNENTNYQDIDGYEREIEIINTSTYMEGILDITKEGILVYEFSGQYFMNNIYDDEESEVYPYERWGTPSNSRNYYILFTWDASKVNYLILDSELKIAKSIEAIDMLSFKWLNDTEVYEEYRRTLYNIPMGEEEKVDVEQLEFPKIDNYTAGVELYRIDEETYTVIELEVHENLKEFLTNPMKRHYRVRNIHDNSVVYEMELPVIFIGSNDNYIFGLEEQGNLLVLTSINKDTHQRTSHKFYLINDHWSWINTSYLPTEMLWGTQ</sequence>
<gene>
    <name evidence="2" type="ORF">HYG86_15325</name>
</gene>
<name>A0A7G9WBH8_ALKCA</name>
<protein>
    <submittedName>
        <fullName evidence="2">Uncharacterized protein</fullName>
    </submittedName>
</protein>
<keyword evidence="1" id="KW-1133">Transmembrane helix</keyword>
<evidence type="ECO:0000313" key="2">
    <source>
        <dbReference type="EMBL" id="QNO16040.1"/>
    </source>
</evidence>
<keyword evidence="3" id="KW-1185">Reference proteome</keyword>
<dbReference type="KEGG" id="acae:HYG86_15325"/>
<organism evidence="2 3">
    <name type="scientific">Alkalicella caledoniensis</name>
    <dbReference type="NCBI Taxonomy" id="2731377"/>
    <lineage>
        <taxon>Bacteria</taxon>
        <taxon>Bacillati</taxon>
        <taxon>Bacillota</taxon>
        <taxon>Clostridia</taxon>
        <taxon>Eubacteriales</taxon>
        <taxon>Proteinivoracaceae</taxon>
        <taxon>Alkalicella</taxon>
    </lineage>
</organism>
<dbReference type="Proteomes" id="UP000516160">
    <property type="component" value="Chromosome"/>
</dbReference>
<evidence type="ECO:0000313" key="3">
    <source>
        <dbReference type="Proteomes" id="UP000516160"/>
    </source>
</evidence>
<keyword evidence="1" id="KW-0812">Transmembrane</keyword>
<feature type="transmembrane region" description="Helical" evidence="1">
    <location>
        <begin position="7"/>
        <end position="25"/>
    </location>
</feature>
<proteinExistence type="predicted"/>